<reference evidence="16 17" key="1">
    <citation type="journal article" date="2007" name="Genome Res.">
        <title>Genome characteristics of facultatively symbiotic Frankia sp. strains reflect host range and host plant biogeography.</title>
        <authorList>
            <person name="Normand P."/>
            <person name="Lapierre P."/>
            <person name="Tisa L.S."/>
            <person name="Gogarten J.P."/>
            <person name="Alloisio N."/>
            <person name="Bagnarol E."/>
            <person name="Bassi C.A."/>
            <person name="Berry A.M."/>
            <person name="Bickhart D.M."/>
            <person name="Choisne N."/>
            <person name="Couloux A."/>
            <person name="Cournoyer B."/>
            <person name="Cruveiller S."/>
            <person name="Daubin V."/>
            <person name="Demange N."/>
            <person name="Francino M.P."/>
            <person name="Goltsman E."/>
            <person name="Huang Y."/>
            <person name="Kopp O.R."/>
            <person name="Labarre L."/>
            <person name="Lapidus A."/>
            <person name="Lavire C."/>
            <person name="Marechal J."/>
            <person name="Martinez M."/>
            <person name="Mastronunzio J.E."/>
            <person name="Mullin B.C."/>
            <person name="Niemann J."/>
            <person name="Pujic P."/>
            <person name="Rawnsley T."/>
            <person name="Rouy Z."/>
            <person name="Schenowitz C."/>
            <person name="Sellstedt A."/>
            <person name="Tavares F."/>
            <person name="Tomkins J.P."/>
            <person name="Vallenet D."/>
            <person name="Valverde C."/>
            <person name="Wall L.G."/>
            <person name="Wang Y."/>
            <person name="Medigue C."/>
            <person name="Benson D.R."/>
        </authorList>
    </citation>
    <scope>NUCLEOTIDE SEQUENCE [LARGE SCALE GENOMIC DNA]</scope>
    <source>
        <strain evidence="17">DSM 45818 / CECT 9043 / CcI3</strain>
    </source>
</reference>
<dbReference type="Gene3D" id="2.60.40.420">
    <property type="entry name" value="Cupredoxins - blue copper proteins"/>
    <property type="match status" value="2"/>
</dbReference>
<dbReference type="PANTHER" id="PTHR11709:SF394">
    <property type="entry name" value="FI03373P-RELATED"/>
    <property type="match status" value="1"/>
</dbReference>
<organism evidence="16 17">
    <name type="scientific">Frankia casuarinae (strain DSM 45818 / CECT 9043 / HFP020203 / CcI3)</name>
    <dbReference type="NCBI Taxonomy" id="106370"/>
    <lineage>
        <taxon>Bacteria</taxon>
        <taxon>Bacillati</taxon>
        <taxon>Actinomycetota</taxon>
        <taxon>Actinomycetes</taxon>
        <taxon>Frankiales</taxon>
        <taxon>Frankiaceae</taxon>
        <taxon>Frankia</taxon>
    </lineage>
</organism>
<evidence type="ECO:0000256" key="10">
    <source>
        <dbReference type="ARBA" id="ARBA00023008"/>
    </source>
</evidence>
<dbReference type="PRINTS" id="PR00695">
    <property type="entry name" value="CUNO2RDTASE"/>
</dbReference>
<evidence type="ECO:0000256" key="4">
    <source>
        <dbReference type="ARBA" id="ARBA00011233"/>
    </source>
</evidence>
<evidence type="ECO:0000256" key="11">
    <source>
        <dbReference type="ARBA" id="ARBA00049340"/>
    </source>
</evidence>
<dbReference type="GO" id="GO:0050421">
    <property type="term" value="F:nitrite reductase (NO-forming) activity"/>
    <property type="evidence" value="ECO:0007669"/>
    <property type="project" value="UniProtKB-EC"/>
</dbReference>
<dbReference type="STRING" id="106370.Francci3_2511"/>
<feature type="binding site" description="type 1 copper site" evidence="12">
    <location>
        <position position="275"/>
    </location>
    <ligand>
        <name>Cu cation</name>
        <dbReference type="ChEBI" id="CHEBI:23378"/>
        <label>1</label>
    </ligand>
</feature>
<dbReference type="GO" id="GO:0005507">
    <property type="term" value="F:copper ion binding"/>
    <property type="evidence" value="ECO:0007669"/>
    <property type="project" value="InterPro"/>
</dbReference>
<feature type="binding site" description="type 1 copper site" evidence="12">
    <location>
        <position position="139"/>
    </location>
    <ligand>
        <name>Cu cation</name>
        <dbReference type="ChEBI" id="CHEBI:23378"/>
        <label>1</label>
    </ligand>
</feature>
<dbReference type="SUPFAM" id="SSF49503">
    <property type="entry name" value="Cupredoxins"/>
    <property type="match status" value="2"/>
</dbReference>
<evidence type="ECO:0000256" key="2">
    <source>
        <dbReference type="ARBA" id="ARBA00001973"/>
    </source>
</evidence>
<evidence type="ECO:0000313" key="16">
    <source>
        <dbReference type="EMBL" id="ABD11878.1"/>
    </source>
</evidence>
<evidence type="ECO:0000256" key="3">
    <source>
        <dbReference type="ARBA" id="ARBA00010609"/>
    </source>
</evidence>
<dbReference type="EC" id="1.7.2.1" evidence="5"/>
<evidence type="ECO:0000256" key="6">
    <source>
        <dbReference type="ARBA" id="ARBA00017290"/>
    </source>
</evidence>
<dbReference type="InterPro" id="IPR001287">
    <property type="entry name" value="NO2-reductase_Cu"/>
</dbReference>
<dbReference type="eggNOG" id="COG2132">
    <property type="taxonomic scope" value="Bacteria"/>
</dbReference>
<dbReference type="KEGG" id="fra:Francci3_2511"/>
<dbReference type="InterPro" id="IPR011707">
    <property type="entry name" value="Cu-oxidase-like_N"/>
</dbReference>
<dbReference type="InterPro" id="IPR011706">
    <property type="entry name" value="Cu-oxidase_C"/>
</dbReference>
<evidence type="ECO:0000259" key="15">
    <source>
        <dbReference type="Pfam" id="PF07732"/>
    </source>
</evidence>
<keyword evidence="17" id="KW-1185">Reference proteome</keyword>
<evidence type="ECO:0000256" key="7">
    <source>
        <dbReference type="ARBA" id="ARBA00022723"/>
    </source>
</evidence>
<evidence type="ECO:0000313" key="17">
    <source>
        <dbReference type="Proteomes" id="UP000001937"/>
    </source>
</evidence>
<dbReference type="PANTHER" id="PTHR11709">
    <property type="entry name" value="MULTI-COPPER OXIDASE"/>
    <property type="match status" value="1"/>
</dbReference>
<feature type="binding site" description="type 2 copper site" evidence="12">
    <location>
        <position position="138"/>
    </location>
    <ligand>
        <name>Cu cation</name>
        <dbReference type="ChEBI" id="CHEBI:23378"/>
        <label>2</label>
    </ligand>
</feature>
<dbReference type="Proteomes" id="UP000001937">
    <property type="component" value="Chromosome"/>
</dbReference>
<comment type="cofactor">
    <cofactor evidence="1 12">
        <name>Cu(+)</name>
        <dbReference type="ChEBI" id="CHEBI:49552"/>
    </cofactor>
</comment>
<keyword evidence="10 12" id="KW-0186">Copper</keyword>
<evidence type="ECO:0000256" key="12">
    <source>
        <dbReference type="PIRSR" id="PIRSR601287-1"/>
    </source>
</evidence>
<comment type="cofactor">
    <cofactor evidence="2 12">
        <name>Cu(2+)</name>
        <dbReference type="ChEBI" id="CHEBI:29036"/>
    </cofactor>
</comment>
<dbReference type="InterPro" id="IPR045087">
    <property type="entry name" value="Cu-oxidase_fam"/>
</dbReference>
<evidence type="ECO:0000256" key="8">
    <source>
        <dbReference type="ARBA" id="ARBA00022737"/>
    </source>
</evidence>
<name>Q2JA14_FRACC</name>
<dbReference type="InterPro" id="IPR008972">
    <property type="entry name" value="Cupredoxin"/>
</dbReference>
<protein>
    <recommendedName>
        <fullName evidence="6">Copper-containing nitrite reductase</fullName>
        <ecNumber evidence="5">1.7.2.1</ecNumber>
    </recommendedName>
</protein>
<dbReference type="Pfam" id="PF07731">
    <property type="entry name" value="Cu-oxidase_2"/>
    <property type="match status" value="1"/>
</dbReference>
<evidence type="ECO:0000256" key="13">
    <source>
        <dbReference type="SAM" id="MobiDB-lite"/>
    </source>
</evidence>
<comment type="similarity">
    <text evidence="3">Belongs to the multicopper oxidase family.</text>
</comment>
<dbReference type="OrthoDB" id="345021at2"/>
<dbReference type="EMBL" id="CP000249">
    <property type="protein sequence ID" value="ABD11878.1"/>
    <property type="molecule type" value="Genomic_DNA"/>
</dbReference>
<sequence length="293" mass="32939">MPASHPATGHGAMIGPGVPAPGGPHDLDDLLHPPPALVHQPGRVREYKIFAMDKEIEIAQGVTFPAWTYNGTVPGPVIRATEGDLLRVRFTNGSMHPHTIHFHGIHPANMDGVFEIVDPGGTFVYNFPATPYGMHMYHCHATPLKKHIAKGLYGALIIDPPQPRPTAREFVMVMNGFDTDGDGENNFYTVNGRAFYYARYPIQIKRGELVRIYLANLTEFDLINSFHLHGEFFRYYPTGSGDQYEYTDTVMLCQGQRGIIEIEFHYPGRFMFHAHQSEFAELGWMGFFEVTNS</sequence>
<feature type="region of interest" description="Disordered" evidence="13">
    <location>
        <begin position="1"/>
        <end position="27"/>
    </location>
</feature>
<dbReference type="PhylomeDB" id="Q2JA14"/>
<evidence type="ECO:0000256" key="1">
    <source>
        <dbReference type="ARBA" id="ARBA00001960"/>
    </source>
</evidence>
<gene>
    <name evidence="16" type="ordered locus">Francci3_2511</name>
</gene>
<dbReference type="Pfam" id="PF07732">
    <property type="entry name" value="Cu-oxidase_3"/>
    <property type="match status" value="1"/>
</dbReference>
<dbReference type="AlphaFoldDB" id="Q2JA14"/>
<evidence type="ECO:0000256" key="5">
    <source>
        <dbReference type="ARBA" id="ARBA00011882"/>
    </source>
</evidence>
<feature type="domain" description="Plastocyanin-like" evidence="14">
    <location>
        <begin position="181"/>
        <end position="291"/>
    </location>
</feature>
<keyword evidence="9" id="KW-0560">Oxidoreductase</keyword>
<proteinExistence type="inferred from homology"/>
<keyword evidence="8" id="KW-0677">Repeat</keyword>
<feature type="domain" description="Plastocyanin-like" evidence="15">
    <location>
        <begin position="54"/>
        <end position="162"/>
    </location>
</feature>
<feature type="binding site" description="type 1 copper site" evidence="12">
    <location>
        <position position="98"/>
    </location>
    <ligand>
        <name>Cu cation</name>
        <dbReference type="ChEBI" id="CHEBI:23378"/>
        <label>1</label>
    </ligand>
</feature>
<evidence type="ECO:0000256" key="9">
    <source>
        <dbReference type="ARBA" id="ARBA00023002"/>
    </source>
</evidence>
<comment type="subunit">
    <text evidence="4">Homotrimer.</text>
</comment>
<dbReference type="CDD" id="cd11024">
    <property type="entry name" value="CuRO_1_2DMCO_NIR_like"/>
    <property type="match status" value="1"/>
</dbReference>
<dbReference type="RefSeq" id="WP_011436921.1">
    <property type="nucleotide sequence ID" value="NC_007777.1"/>
</dbReference>
<accession>Q2JA14</accession>
<comment type="catalytic activity">
    <reaction evidence="11">
        <text>nitric oxide + Fe(III)-[cytochrome c] + H2O = Fe(II)-[cytochrome c] + nitrite + 2 H(+)</text>
        <dbReference type="Rhea" id="RHEA:15233"/>
        <dbReference type="Rhea" id="RHEA-COMP:10350"/>
        <dbReference type="Rhea" id="RHEA-COMP:14399"/>
        <dbReference type="ChEBI" id="CHEBI:15377"/>
        <dbReference type="ChEBI" id="CHEBI:15378"/>
        <dbReference type="ChEBI" id="CHEBI:16301"/>
        <dbReference type="ChEBI" id="CHEBI:16480"/>
        <dbReference type="ChEBI" id="CHEBI:29033"/>
        <dbReference type="ChEBI" id="CHEBI:29034"/>
        <dbReference type="EC" id="1.7.2.1"/>
    </reaction>
</comment>
<feature type="binding site" description="type 1 copper site" evidence="12">
    <location>
        <position position="147"/>
    </location>
    <ligand>
        <name>Cu cation</name>
        <dbReference type="ChEBI" id="CHEBI:23378"/>
        <label>1</label>
    </ligand>
</feature>
<dbReference type="HOGENOM" id="CLU_031740_0_1_11"/>
<keyword evidence="7 12" id="KW-0479">Metal-binding</keyword>
<feature type="binding site" description="type 1 copper site" evidence="12">
    <location>
        <position position="103"/>
    </location>
    <ligand>
        <name>Cu cation</name>
        <dbReference type="ChEBI" id="CHEBI:23378"/>
        <label>1</label>
    </ligand>
</feature>
<evidence type="ECO:0000259" key="14">
    <source>
        <dbReference type="Pfam" id="PF07731"/>
    </source>
</evidence>